<feature type="region of interest" description="Disordered" evidence="1">
    <location>
        <begin position="1"/>
        <end position="21"/>
    </location>
</feature>
<keyword evidence="3" id="KW-1185">Reference proteome</keyword>
<gene>
    <name evidence="2" type="ORF">ELAC_1630</name>
</gene>
<feature type="compositionally biased region" description="Basic and acidic residues" evidence="1">
    <location>
        <begin position="1"/>
        <end position="18"/>
    </location>
</feature>
<dbReference type="OrthoDB" id="21041at2"/>
<evidence type="ECO:0000313" key="3">
    <source>
        <dbReference type="Proteomes" id="UP000220251"/>
    </source>
</evidence>
<dbReference type="Proteomes" id="UP000220251">
    <property type="component" value="Unassembled WGS sequence"/>
</dbReference>
<dbReference type="RefSeq" id="WP_098038820.1">
    <property type="nucleotide sequence ID" value="NZ_CWGJ01000025.1"/>
</dbReference>
<accession>A0A0H5DRV2</accession>
<sequence>MKEKNEQSILKDRPKDSPVSDPAQVLESALLALSSLSKESPQDKNAFQGSSMAIREVKDAVVSFFKGKPFDVCVRDFFSGSNILLEAVETIKRYYPLIEKFKEGTPREKNLAAFALETIQKHNKIVERRRHMNFAEKATGFIFKTLGMEKKRPLDSKIIIPVQTSFQTKEDKESSPATLFTKSVLTPIAEEPHSASSPTKSERDMFRMKAIMLLKQHNLSVKMIEGASEEVAGEGPSEGIISFRQFISTLPGEEIELTGQFKRLGGKVKRSIPLIETFRLQAKSHQTGFPHPLQLAGFAFSDSLFPACPLRPEAIPDFYRIHKKMEEAAVALLPKGRLNEAAKENLCLKINAFNEGKDDYIELHLLLATAFRKIRTDPSSYVNEAPGLFFSSVGRSKDPFSEIASAYERFNDLFIKEQKKRLYEKHISLFSVADSRERKEALTKAYREGFYKGIEKLNEESSSSEKRAYILYLAALFEESILSLFLQELSEVAGFDPQLLSEGDRIIQAALFNQFDQFYQEINNPLKSKQEAAHCLENNLKEAIDLFERGINGTPPLAKLIQEMETYYLSRKGEATSHLQS</sequence>
<organism evidence="2 3">
    <name type="scientific">Estrella lausannensis</name>
    <dbReference type="NCBI Taxonomy" id="483423"/>
    <lineage>
        <taxon>Bacteria</taxon>
        <taxon>Pseudomonadati</taxon>
        <taxon>Chlamydiota</taxon>
        <taxon>Chlamydiia</taxon>
        <taxon>Parachlamydiales</taxon>
        <taxon>Candidatus Criblamydiaceae</taxon>
        <taxon>Estrella</taxon>
    </lineage>
</organism>
<reference evidence="3" key="1">
    <citation type="submission" date="2015-06" db="EMBL/GenBank/DDBJ databases">
        <authorList>
            <person name="Bertelli C."/>
        </authorList>
    </citation>
    <scope>NUCLEOTIDE SEQUENCE [LARGE SCALE GENOMIC DNA]</scope>
    <source>
        <strain evidence="3">CRIB-30</strain>
    </source>
</reference>
<dbReference type="EMBL" id="CWGJ01000025">
    <property type="protein sequence ID" value="CRX38958.1"/>
    <property type="molecule type" value="Genomic_DNA"/>
</dbReference>
<evidence type="ECO:0000313" key="2">
    <source>
        <dbReference type="EMBL" id="CRX38958.1"/>
    </source>
</evidence>
<dbReference type="AlphaFoldDB" id="A0A0H5DRV2"/>
<evidence type="ECO:0000256" key="1">
    <source>
        <dbReference type="SAM" id="MobiDB-lite"/>
    </source>
</evidence>
<proteinExistence type="predicted"/>
<name>A0A0H5DRV2_9BACT</name>
<protein>
    <submittedName>
        <fullName evidence="2">Uncharacterized protein</fullName>
    </submittedName>
</protein>